<protein>
    <submittedName>
        <fullName evidence="1">Uncharacterized protein</fullName>
    </submittedName>
</protein>
<accession>A0A4R6M534</accession>
<dbReference type="Proteomes" id="UP000295064">
    <property type="component" value="Unassembled WGS sequence"/>
</dbReference>
<dbReference type="RefSeq" id="WP_133513539.1">
    <property type="nucleotide sequence ID" value="NZ_SNWX01000001.1"/>
</dbReference>
<organism evidence="1 2">
    <name type="scientific">Halanaerobium saccharolyticum</name>
    <dbReference type="NCBI Taxonomy" id="43595"/>
    <lineage>
        <taxon>Bacteria</taxon>
        <taxon>Bacillati</taxon>
        <taxon>Bacillota</taxon>
        <taxon>Clostridia</taxon>
        <taxon>Halanaerobiales</taxon>
        <taxon>Halanaerobiaceae</taxon>
        <taxon>Halanaerobium</taxon>
    </lineage>
</organism>
<evidence type="ECO:0000313" key="1">
    <source>
        <dbReference type="EMBL" id="TDO95099.1"/>
    </source>
</evidence>
<evidence type="ECO:0000313" key="2">
    <source>
        <dbReference type="Proteomes" id="UP000295064"/>
    </source>
</evidence>
<sequence>MTMHYYRKAAAVFIIVLVLILPLFLEKEEKTAVINLEQVIISSTYLSQIKAESSADQAADGVSIKEAENKIMKTLKTEAAELAAEKSYSSILIDQAIYQGGKNVTQELAARIDKNYK</sequence>
<dbReference type="OrthoDB" id="2112927at2"/>
<dbReference type="AlphaFoldDB" id="A0A4R6M534"/>
<name>A0A4R6M534_9FIRM</name>
<dbReference type="EMBL" id="SNWX01000001">
    <property type="protein sequence ID" value="TDO95099.1"/>
    <property type="molecule type" value="Genomic_DNA"/>
</dbReference>
<reference evidence="1 2" key="1">
    <citation type="submission" date="2019-03" db="EMBL/GenBank/DDBJ databases">
        <title>Subsurface microbial communities from deep shales in Ohio and West Virginia, USA.</title>
        <authorList>
            <person name="Wrighton K."/>
        </authorList>
    </citation>
    <scope>NUCLEOTIDE SEQUENCE [LARGE SCALE GENOMIC DNA]</scope>
    <source>
        <strain evidence="1 2">MA284_T2</strain>
    </source>
</reference>
<comment type="caution">
    <text evidence="1">The sequence shown here is derived from an EMBL/GenBank/DDBJ whole genome shotgun (WGS) entry which is preliminary data.</text>
</comment>
<proteinExistence type="predicted"/>
<gene>
    <name evidence="1" type="ORF">DFR79_10198</name>
</gene>